<evidence type="ECO:0000256" key="1">
    <source>
        <dbReference type="ARBA" id="ARBA00004906"/>
    </source>
</evidence>
<evidence type="ECO:0000256" key="6">
    <source>
        <dbReference type="PROSITE-ProRule" id="PRU01220"/>
    </source>
</evidence>
<keyword evidence="5" id="KW-0862">Zinc</keyword>
<dbReference type="Ensembl" id="ENSHCOT00000017399.1">
    <property type="protein sequence ID" value="ENSHCOP00000024319.1"/>
    <property type="gene ID" value="ENSHCOG00000013550.1"/>
</dbReference>
<reference evidence="9" key="2">
    <citation type="submission" date="2025-09" db="UniProtKB">
        <authorList>
            <consortium name="Ensembl"/>
        </authorList>
    </citation>
    <scope>IDENTIFICATION</scope>
</reference>
<dbReference type="InterPro" id="IPR047147">
    <property type="entry name" value="FBX5_43"/>
</dbReference>
<evidence type="ECO:0000256" key="2">
    <source>
        <dbReference type="ARBA" id="ARBA00022723"/>
    </source>
</evidence>
<evidence type="ECO:0000256" key="3">
    <source>
        <dbReference type="ARBA" id="ARBA00022771"/>
    </source>
</evidence>
<feature type="region of interest" description="Disordered" evidence="7">
    <location>
        <begin position="295"/>
        <end position="354"/>
    </location>
</feature>
<name>A0A3Q2Z145_HIPCM</name>
<dbReference type="CTD" id="286151"/>
<keyword evidence="2" id="KW-0479">Metal-binding</keyword>
<dbReference type="Gene3D" id="2.20.25.20">
    <property type="match status" value="1"/>
</dbReference>
<dbReference type="Gene3D" id="1.20.1280.50">
    <property type="match status" value="1"/>
</dbReference>
<keyword evidence="3 6" id="KW-0863">Zinc-finger</keyword>
<dbReference type="GeneTree" id="ENSGT00530000063692"/>
<feature type="region of interest" description="Disordered" evidence="7">
    <location>
        <begin position="55"/>
        <end position="77"/>
    </location>
</feature>
<protein>
    <submittedName>
        <fullName evidence="9">F-box protein 43</fullName>
    </submittedName>
</protein>
<evidence type="ECO:0000256" key="4">
    <source>
        <dbReference type="ARBA" id="ARBA00022786"/>
    </source>
</evidence>
<evidence type="ECO:0000313" key="9">
    <source>
        <dbReference type="Ensembl" id="ENSHCOP00000024319.1"/>
    </source>
</evidence>
<evidence type="ECO:0000259" key="8">
    <source>
        <dbReference type="PROSITE" id="PS51872"/>
    </source>
</evidence>
<sequence>MQCTPEPNVHHDSCKGQRCHECFDSGYSGLFHSPQSIGGFDSCRSLASVDLGDTPEENVRRSVTPQEISSIRSRHKDTKGIQRSSTLSWCETPKISKSCVSLRHRLALCNAAKHVKSDSTMSPRTGTTESSVGSDHSLSVSFDAVDNTPQALDLSPLKLARDFPLCGRERRLLFTQVRTSTLEDGTLNLGDSNSLERRISLLDDFSQHFHASDQLNTQAPCLSKFPPDSTKENSPSPVSNLTSDLYESSNVLCTPSSTYTPKCIRSPYEDSGFSSLDKSQDSSVDHDGSFQELLRSASKGTSETPNLIDAKRRSRLQRQHRLSTLKEGGSLSDEDPSDRKHQHIQRHSSTCKDNEVFVRNSPRRVLSLKCSNTTSDGLASAKQGCKTPLSETTAKRDGITPSSRTSVNSNVTPFKATKLSLTPALQLIHSLCEQKAQMFAGQSPSLKEELRATASLAETSVAFGTNTPLAGLIGRKMGLGKVDILTELRKRNLRHILAVIFSHLSAECVHSCGLVSTHWNEIIQQDKRARLKREIYRSAVEAAQEFAGTAHAAHAETRLALLKRSPFQTVQAQSRSSTYSTPQSGNRTLTPLQYSTLSLGSSSKRDKFLEVAKTLFNDECLRHCPRCQHPAKCQVVKGEGVCTRADCAFQFCTACLCAFHGSKECGSQSVGRRKKDSLLPGSAQSKRNIRRL</sequence>
<reference evidence="9" key="1">
    <citation type="submission" date="2025-08" db="UniProtKB">
        <authorList>
            <consortium name="Ensembl"/>
        </authorList>
    </citation>
    <scope>IDENTIFICATION</scope>
</reference>
<dbReference type="PANTHER" id="PTHR15493">
    <property type="entry name" value="F-BOX ONLY PROTEIN 5 AND 43"/>
    <property type="match status" value="1"/>
</dbReference>
<organism evidence="9 10">
    <name type="scientific">Hippocampus comes</name>
    <name type="common">Tiger tail seahorse</name>
    <dbReference type="NCBI Taxonomy" id="109280"/>
    <lineage>
        <taxon>Eukaryota</taxon>
        <taxon>Metazoa</taxon>
        <taxon>Chordata</taxon>
        <taxon>Craniata</taxon>
        <taxon>Vertebrata</taxon>
        <taxon>Euteleostomi</taxon>
        <taxon>Actinopterygii</taxon>
        <taxon>Neopterygii</taxon>
        <taxon>Teleostei</taxon>
        <taxon>Neoteleostei</taxon>
        <taxon>Acanthomorphata</taxon>
        <taxon>Syngnathiaria</taxon>
        <taxon>Syngnathiformes</taxon>
        <taxon>Syngnathoidei</taxon>
        <taxon>Syngnathidae</taxon>
        <taxon>Hippocampus</taxon>
    </lineage>
</organism>
<dbReference type="UniPathway" id="UPA00143"/>
<feature type="compositionally biased region" description="Basic and acidic residues" evidence="7">
    <location>
        <begin position="278"/>
        <end position="289"/>
    </location>
</feature>
<feature type="domain" description="ZBR-type" evidence="8">
    <location>
        <begin position="620"/>
        <end position="668"/>
    </location>
</feature>
<feature type="compositionally biased region" description="Polar residues" evidence="7">
    <location>
        <begin position="232"/>
        <end position="242"/>
    </location>
</feature>
<dbReference type="Proteomes" id="UP000264820">
    <property type="component" value="Unplaced"/>
</dbReference>
<dbReference type="RefSeq" id="XP_019711899.1">
    <property type="nucleotide sequence ID" value="XM_019856340.1"/>
</dbReference>
<dbReference type="KEGG" id="hcq:109507124"/>
<feature type="region of interest" description="Disordered" evidence="7">
    <location>
        <begin position="218"/>
        <end position="242"/>
    </location>
</feature>
<feature type="region of interest" description="Disordered" evidence="7">
    <location>
        <begin position="665"/>
        <end position="692"/>
    </location>
</feature>
<dbReference type="CDD" id="cd20365">
    <property type="entry name" value="BRcat_RBR_FBXO43"/>
    <property type="match status" value="1"/>
</dbReference>
<feature type="compositionally biased region" description="Basic residues" evidence="7">
    <location>
        <begin position="312"/>
        <end position="323"/>
    </location>
</feature>
<dbReference type="OMA" id="HPARCHA"/>
<dbReference type="STRING" id="109280.ENSHCOP00000024319"/>
<dbReference type="AlphaFoldDB" id="A0A3Q2Z145"/>
<dbReference type="SUPFAM" id="SSF81383">
    <property type="entry name" value="F-box domain"/>
    <property type="match status" value="1"/>
</dbReference>
<dbReference type="GO" id="GO:0007088">
    <property type="term" value="P:regulation of mitotic nuclear division"/>
    <property type="evidence" value="ECO:0007669"/>
    <property type="project" value="InterPro"/>
</dbReference>
<dbReference type="InterPro" id="IPR036047">
    <property type="entry name" value="F-box-like_dom_sf"/>
</dbReference>
<dbReference type="PROSITE" id="PS51872">
    <property type="entry name" value="ZF_ZBR"/>
    <property type="match status" value="1"/>
</dbReference>
<feature type="region of interest" description="Disordered" evidence="7">
    <location>
        <begin position="270"/>
        <end position="289"/>
    </location>
</feature>
<dbReference type="GO" id="GO:0045835">
    <property type="term" value="P:negative regulation of meiotic nuclear division"/>
    <property type="evidence" value="ECO:0007669"/>
    <property type="project" value="InterPro"/>
</dbReference>
<evidence type="ECO:0000256" key="5">
    <source>
        <dbReference type="ARBA" id="ARBA00022833"/>
    </source>
</evidence>
<evidence type="ECO:0000256" key="7">
    <source>
        <dbReference type="SAM" id="MobiDB-lite"/>
    </source>
</evidence>
<keyword evidence="10" id="KW-1185">Reference proteome</keyword>
<dbReference type="FunFam" id="2.20.25.20:FF:000006">
    <property type="entry name" value="F-box only protein 5"/>
    <property type="match status" value="1"/>
</dbReference>
<keyword evidence="4" id="KW-0833">Ubl conjugation pathway</keyword>
<dbReference type="GeneID" id="109507124"/>
<dbReference type="GO" id="GO:0005634">
    <property type="term" value="C:nucleus"/>
    <property type="evidence" value="ECO:0007669"/>
    <property type="project" value="TreeGrafter"/>
</dbReference>
<comment type="pathway">
    <text evidence="1">Protein modification; protein ubiquitination.</text>
</comment>
<dbReference type="PANTHER" id="PTHR15493:SF1">
    <property type="entry name" value="F-BOX ONLY PROTEIN 43"/>
    <property type="match status" value="1"/>
</dbReference>
<dbReference type="RefSeq" id="XP_019711900.1">
    <property type="nucleotide sequence ID" value="XM_019856341.1"/>
</dbReference>
<dbReference type="OrthoDB" id="9984940at2759"/>
<feature type="region of interest" description="Disordered" evidence="7">
    <location>
        <begin position="377"/>
        <end position="408"/>
    </location>
</feature>
<dbReference type="GO" id="GO:0016567">
    <property type="term" value="P:protein ubiquitination"/>
    <property type="evidence" value="ECO:0007669"/>
    <property type="project" value="UniProtKB-UniPathway"/>
</dbReference>
<dbReference type="InterPro" id="IPR044064">
    <property type="entry name" value="ZF_ZBR"/>
</dbReference>
<feature type="compositionally biased region" description="Polar residues" evidence="7">
    <location>
        <begin position="61"/>
        <end position="71"/>
    </location>
</feature>
<dbReference type="GO" id="GO:0008270">
    <property type="term" value="F:zinc ion binding"/>
    <property type="evidence" value="ECO:0007669"/>
    <property type="project" value="UniProtKB-KW"/>
</dbReference>
<proteinExistence type="predicted"/>
<evidence type="ECO:0000313" key="10">
    <source>
        <dbReference type="Proteomes" id="UP000264820"/>
    </source>
</evidence>
<accession>A0A3Q2Z145</accession>